<gene>
    <name evidence="2" type="primary">traL</name>
    <name evidence="2" type="ORF">AAGT77_20475</name>
</gene>
<keyword evidence="1" id="KW-1133">Transmembrane helix</keyword>
<sequence>MSEPIRVPKYVDEPRIVLKWTIDEVMTFFALFLAGFMADIPWLGVLLGIVVSSAVRRMKNTKPKAFMLHTGYWFGFPLKETRTIPNRFDQHFTK</sequence>
<protein>
    <submittedName>
        <fullName evidence="2">Type IV conjugative transfer system protein TraL</fullName>
    </submittedName>
</protein>
<organism evidence="2 3">
    <name type="scientific">Marinobacter alkaliphilus</name>
    <dbReference type="NCBI Taxonomy" id="254719"/>
    <lineage>
        <taxon>Bacteria</taxon>
        <taxon>Pseudomonadati</taxon>
        <taxon>Pseudomonadota</taxon>
        <taxon>Gammaproteobacteria</taxon>
        <taxon>Pseudomonadales</taxon>
        <taxon>Marinobacteraceae</taxon>
        <taxon>Marinobacter</taxon>
    </lineage>
</organism>
<evidence type="ECO:0000313" key="2">
    <source>
        <dbReference type="EMBL" id="XAF56132.1"/>
    </source>
</evidence>
<keyword evidence="1" id="KW-0472">Membrane</keyword>
<keyword evidence="1" id="KW-0812">Transmembrane</keyword>
<dbReference type="Proteomes" id="UP001445268">
    <property type="component" value="Plasmid unnamed2"/>
</dbReference>
<dbReference type="RefSeq" id="WP_342632680.1">
    <property type="nucleotide sequence ID" value="NZ_CP152382.1"/>
</dbReference>
<feature type="transmembrane region" description="Helical" evidence="1">
    <location>
        <begin position="28"/>
        <end position="55"/>
    </location>
</feature>
<reference evidence="2 3" key="1">
    <citation type="submission" date="2024-04" db="EMBL/GenBank/DDBJ databases">
        <title>Marinobacter sp. SBY-1.</title>
        <authorList>
            <person name="Pan C."/>
        </authorList>
    </citation>
    <scope>NUCLEOTIDE SEQUENCE [LARGE SCALE GENOMIC DNA]</scope>
    <source>
        <strain evidence="2 3">SBY-1</strain>
        <plasmid evidence="2 3">unnamed2</plasmid>
    </source>
</reference>
<keyword evidence="3" id="KW-1185">Reference proteome</keyword>
<keyword evidence="2" id="KW-0614">Plasmid</keyword>
<proteinExistence type="predicted"/>
<dbReference type="InterPro" id="IPR009838">
    <property type="entry name" value="T4SS_TraL"/>
</dbReference>
<accession>A0ABZ3EAV0</accession>
<dbReference type="NCBIfam" id="TIGR02762">
    <property type="entry name" value="TraL_TIGR"/>
    <property type="match status" value="1"/>
</dbReference>
<evidence type="ECO:0000256" key="1">
    <source>
        <dbReference type="SAM" id="Phobius"/>
    </source>
</evidence>
<dbReference type="Pfam" id="PF07178">
    <property type="entry name" value="TraL"/>
    <property type="match status" value="1"/>
</dbReference>
<evidence type="ECO:0000313" key="3">
    <source>
        <dbReference type="Proteomes" id="UP001445268"/>
    </source>
</evidence>
<geneLocation type="plasmid" evidence="2 3">
    <name>unnamed2</name>
</geneLocation>
<dbReference type="EMBL" id="CP152382">
    <property type="protein sequence ID" value="XAF56132.1"/>
    <property type="molecule type" value="Genomic_DNA"/>
</dbReference>
<name>A0ABZ3EAV0_9GAMM</name>